<dbReference type="InterPro" id="IPR008030">
    <property type="entry name" value="NmrA-like"/>
</dbReference>
<dbReference type="AlphaFoldDB" id="A0A507BXL2"/>
<accession>A0A507BXL2</accession>
<protein>
    <recommendedName>
        <fullName evidence="3">NmrA-like domain-containing protein</fullName>
    </recommendedName>
</protein>
<gene>
    <name evidence="4" type="ORF">SmJEL517_g03233</name>
</gene>
<dbReference type="OrthoDB" id="2109383at2759"/>
<evidence type="ECO:0000259" key="3">
    <source>
        <dbReference type="Pfam" id="PF05368"/>
    </source>
</evidence>
<dbReference type="STRING" id="1806994.A0A507BXL2"/>
<dbReference type="SUPFAM" id="SSF51735">
    <property type="entry name" value="NAD(P)-binding Rossmann-fold domains"/>
    <property type="match status" value="1"/>
</dbReference>
<evidence type="ECO:0000313" key="4">
    <source>
        <dbReference type="EMBL" id="TPX34060.1"/>
    </source>
</evidence>
<dbReference type="Gene3D" id="3.40.50.720">
    <property type="entry name" value="NAD(P)-binding Rossmann-like Domain"/>
    <property type="match status" value="1"/>
</dbReference>
<dbReference type="InterPro" id="IPR051609">
    <property type="entry name" value="NmrA/Isoflavone_reductase-like"/>
</dbReference>
<dbReference type="InterPro" id="IPR036291">
    <property type="entry name" value="NAD(P)-bd_dom_sf"/>
</dbReference>
<dbReference type="PANTHER" id="PTHR47706">
    <property type="entry name" value="NMRA-LIKE FAMILY PROTEIN"/>
    <property type="match status" value="1"/>
</dbReference>
<keyword evidence="1" id="KW-0521">NADP</keyword>
<comment type="caution">
    <text evidence="4">The sequence shown here is derived from an EMBL/GenBank/DDBJ whole genome shotgun (WGS) entry which is preliminary data.</text>
</comment>
<dbReference type="Pfam" id="PF05368">
    <property type="entry name" value="NmrA"/>
    <property type="match status" value="1"/>
</dbReference>
<dbReference type="RefSeq" id="XP_031024902.1">
    <property type="nucleotide sequence ID" value="XM_031169161.1"/>
</dbReference>
<organism evidence="4 5">
    <name type="scientific">Synchytrium microbalum</name>
    <dbReference type="NCBI Taxonomy" id="1806994"/>
    <lineage>
        <taxon>Eukaryota</taxon>
        <taxon>Fungi</taxon>
        <taxon>Fungi incertae sedis</taxon>
        <taxon>Chytridiomycota</taxon>
        <taxon>Chytridiomycota incertae sedis</taxon>
        <taxon>Chytridiomycetes</taxon>
        <taxon>Synchytriales</taxon>
        <taxon>Synchytriaceae</taxon>
        <taxon>Synchytrium</taxon>
    </lineage>
</organism>
<dbReference type="Gene3D" id="3.90.25.10">
    <property type="entry name" value="UDP-galactose 4-epimerase, domain 1"/>
    <property type="match status" value="1"/>
</dbReference>
<name>A0A507BXL2_9FUNG</name>
<dbReference type="Proteomes" id="UP000319731">
    <property type="component" value="Unassembled WGS sequence"/>
</dbReference>
<sequence>MSTNYKNIVVLGGTGLLGKPVVQELAHAGFSVTLFSRKAEAHAPKGVHVVKIDNPTDISELTQKLKGIDAVVSLLGFPAGVEAQTAAIIASKGAGVKRFVPSEFGLEHSTLNSPVFAGKDAAVEEIKKAGLEWTAIAAGLFVDTSFSPFLMINAADGTAKVVADTATPVAYTSLKDVGKVVAGTLKSKAAANRIVKVASEYLSDKKAIELLEKTTGKSFKVTTVTQSEIGAEIAAQFDFGKLLAMYKGNGVLNHTPNDFAEFVKDKPYTATEFLTVTKGGVETTGDWYAQAKH</sequence>
<reference evidence="4 5" key="1">
    <citation type="journal article" date="2019" name="Sci. Rep.">
        <title>Comparative genomics of chytrid fungi reveal insights into the obligate biotrophic and pathogenic lifestyle of Synchytrium endobioticum.</title>
        <authorList>
            <person name="van de Vossenberg B.T.L.H."/>
            <person name="Warris S."/>
            <person name="Nguyen H.D.T."/>
            <person name="van Gent-Pelzer M.P.E."/>
            <person name="Joly D.L."/>
            <person name="van de Geest H.C."/>
            <person name="Bonants P.J.M."/>
            <person name="Smith D.S."/>
            <person name="Levesque C.A."/>
            <person name="van der Lee T.A.J."/>
        </authorList>
    </citation>
    <scope>NUCLEOTIDE SEQUENCE [LARGE SCALE GENOMIC DNA]</scope>
    <source>
        <strain evidence="4 5">JEL517</strain>
    </source>
</reference>
<keyword evidence="5" id="KW-1185">Reference proteome</keyword>
<feature type="domain" description="NmrA-like" evidence="3">
    <location>
        <begin position="6"/>
        <end position="249"/>
    </location>
</feature>
<proteinExistence type="predicted"/>
<evidence type="ECO:0000313" key="5">
    <source>
        <dbReference type="Proteomes" id="UP000319731"/>
    </source>
</evidence>
<dbReference type="GO" id="GO:0016491">
    <property type="term" value="F:oxidoreductase activity"/>
    <property type="evidence" value="ECO:0007669"/>
    <property type="project" value="UniProtKB-KW"/>
</dbReference>
<dbReference type="PANTHER" id="PTHR47706:SF9">
    <property type="entry name" value="NMRA-LIKE DOMAIN-CONTAINING PROTEIN-RELATED"/>
    <property type="match status" value="1"/>
</dbReference>
<dbReference type="GeneID" id="42004458"/>
<evidence type="ECO:0000256" key="2">
    <source>
        <dbReference type="ARBA" id="ARBA00023002"/>
    </source>
</evidence>
<keyword evidence="2" id="KW-0560">Oxidoreductase</keyword>
<dbReference type="EMBL" id="QEAO01000016">
    <property type="protein sequence ID" value="TPX34060.1"/>
    <property type="molecule type" value="Genomic_DNA"/>
</dbReference>
<evidence type="ECO:0000256" key="1">
    <source>
        <dbReference type="ARBA" id="ARBA00022857"/>
    </source>
</evidence>